<gene>
    <name evidence="1" type="primary">ORF1535</name>
</gene>
<proteinExistence type="predicted"/>
<dbReference type="EMBL" id="HACG01000651">
    <property type="protein sequence ID" value="CEK47516.1"/>
    <property type="molecule type" value="Transcribed_RNA"/>
</dbReference>
<dbReference type="AlphaFoldDB" id="A0A0B6XVH5"/>
<organism evidence="1">
    <name type="scientific">Arion vulgaris</name>
    <dbReference type="NCBI Taxonomy" id="1028688"/>
    <lineage>
        <taxon>Eukaryota</taxon>
        <taxon>Metazoa</taxon>
        <taxon>Spiralia</taxon>
        <taxon>Lophotrochozoa</taxon>
        <taxon>Mollusca</taxon>
        <taxon>Gastropoda</taxon>
        <taxon>Heterobranchia</taxon>
        <taxon>Euthyneura</taxon>
        <taxon>Panpulmonata</taxon>
        <taxon>Eupulmonata</taxon>
        <taxon>Stylommatophora</taxon>
        <taxon>Helicina</taxon>
        <taxon>Arionoidea</taxon>
        <taxon>Arionidae</taxon>
        <taxon>Arion</taxon>
    </lineage>
</organism>
<feature type="non-terminal residue" evidence="1">
    <location>
        <position position="1"/>
    </location>
</feature>
<name>A0A0B6XVH5_9EUPU</name>
<feature type="non-terminal residue" evidence="1">
    <location>
        <position position="77"/>
    </location>
</feature>
<reference evidence="1" key="1">
    <citation type="submission" date="2014-12" db="EMBL/GenBank/DDBJ databases">
        <title>Insight into the proteome of Arion vulgaris.</title>
        <authorList>
            <person name="Aradska J."/>
            <person name="Bulat T."/>
            <person name="Smidak R."/>
            <person name="Sarate P."/>
            <person name="Gangsoo J."/>
            <person name="Sialana F."/>
            <person name="Bilban M."/>
            <person name="Lubec G."/>
        </authorList>
    </citation>
    <scope>NUCLEOTIDE SEQUENCE</scope>
    <source>
        <tissue evidence="1">Skin</tissue>
    </source>
</reference>
<sequence>TGSDVFEKAFSSVLLDFGVEVTNCKHLLLRQHKIARMRCKNIMRNPMPNVTKLETKKEYHCRSSILQLMGIMSYASF</sequence>
<accession>A0A0B6XVH5</accession>
<evidence type="ECO:0000313" key="1">
    <source>
        <dbReference type="EMBL" id="CEK47516.1"/>
    </source>
</evidence>
<protein>
    <submittedName>
        <fullName evidence="1">Uncharacterized protein</fullName>
    </submittedName>
</protein>